<feature type="compositionally biased region" description="Basic and acidic residues" evidence="1">
    <location>
        <begin position="853"/>
        <end position="863"/>
    </location>
</feature>
<evidence type="ECO:0000259" key="2">
    <source>
        <dbReference type="Pfam" id="PF05699"/>
    </source>
</evidence>
<comment type="caution">
    <text evidence="3">The sequence shown here is derived from an EMBL/GenBank/DDBJ whole genome shotgun (WGS) entry which is preliminary data.</text>
</comment>
<name>A0A388LL74_CHABU</name>
<evidence type="ECO:0000313" key="4">
    <source>
        <dbReference type="Proteomes" id="UP000265515"/>
    </source>
</evidence>
<accession>A0A388LL74</accession>
<dbReference type="Pfam" id="PF05699">
    <property type="entry name" value="Dimer_Tnp_hAT"/>
    <property type="match status" value="1"/>
</dbReference>
<keyword evidence="4" id="KW-1185">Reference proteome</keyword>
<dbReference type="EMBL" id="BFEA01000428">
    <property type="protein sequence ID" value="GBG83086.1"/>
    <property type="molecule type" value="Genomic_DNA"/>
</dbReference>
<dbReference type="InterPro" id="IPR012337">
    <property type="entry name" value="RNaseH-like_sf"/>
</dbReference>
<protein>
    <recommendedName>
        <fullName evidence="2">HAT C-terminal dimerisation domain-containing protein</fullName>
    </recommendedName>
</protein>
<feature type="compositionally biased region" description="Low complexity" evidence="1">
    <location>
        <begin position="757"/>
        <end position="767"/>
    </location>
</feature>
<reference evidence="3 4" key="1">
    <citation type="journal article" date="2018" name="Cell">
        <title>The Chara Genome: Secondary Complexity and Implications for Plant Terrestrialization.</title>
        <authorList>
            <person name="Nishiyama T."/>
            <person name="Sakayama H."/>
            <person name="Vries J.D."/>
            <person name="Buschmann H."/>
            <person name="Saint-Marcoux D."/>
            <person name="Ullrich K.K."/>
            <person name="Haas F.B."/>
            <person name="Vanderstraeten L."/>
            <person name="Becker D."/>
            <person name="Lang D."/>
            <person name="Vosolsobe S."/>
            <person name="Rombauts S."/>
            <person name="Wilhelmsson P.K.I."/>
            <person name="Janitza P."/>
            <person name="Kern R."/>
            <person name="Heyl A."/>
            <person name="Rumpler F."/>
            <person name="Villalobos L.I.A.C."/>
            <person name="Clay J.M."/>
            <person name="Skokan R."/>
            <person name="Toyoda A."/>
            <person name="Suzuki Y."/>
            <person name="Kagoshima H."/>
            <person name="Schijlen E."/>
            <person name="Tajeshwar N."/>
            <person name="Catarino B."/>
            <person name="Hetherington A.J."/>
            <person name="Saltykova A."/>
            <person name="Bonnot C."/>
            <person name="Breuninger H."/>
            <person name="Symeonidi A."/>
            <person name="Radhakrishnan G.V."/>
            <person name="Van Nieuwerburgh F."/>
            <person name="Deforce D."/>
            <person name="Chang C."/>
            <person name="Karol K.G."/>
            <person name="Hedrich R."/>
            <person name="Ulvskov P."/>
            <person name="Glockner G."/>
            <person name="Delwiche C.F."/>
            <person name="Petrasek J."/>
            <person name="Van de Peer Y."/>
            <person name="Friml J."/>
            <person name="Beilby M."/>
            <person name="Dolan L."/>
            <person name="Kohara Y."/>
            <person name="Sugano S."/>
            <person name="Fujiyama A."/>
            <person name="Delaux P.-M."/>
            <person name="Quint M."/>
            <person name="TheiBen G."/>
            <person name="Hagemann M."/>
            <person name="Harholt J."/>
            <person name="Dunand C."/>
            <person name="Zachgo S."/>
            <person name="Langdale J."/>
            <person name="Maumus F."/>
            <person name="Straeten D.V.D."/>
            <person name="Gould S.B."/>
            <person name="Rensing S.A."/>
        </authorList>
    </citation>
    <scope>NUCLEOTIDE SEQUENCE [LARGE SCALE GENOMIC DNA]</scope>
    <source>
        <strain evidence="3 4">S276</strain>
    </source>
</reference>
<feature type="compositionally biased region" description="Basic residues" evidence="1">
    <location>
        <begin position="459"/>
        <end position="469"/>
    </location>
</feature>
<dbReference type="InterPro" id="IPR008906">
    <property type="entry name" value="HATC_C_dom"/>
</dbReference>
<organism evidence="3 4">
    <name type="scientific">Chara braunii</name>
    <name type="common">Braun's stonewort</name>
    <dbReference type="NCBI Taxonomy" id="69332"/>
    <lineage>
        <taxon>Eukaryota</taxon>
        <taxon>Viridiplantae</taxon>
        <taxon>Streptophyta</taxon>
        <taxon>Charophyceae</taxon>
        <taxon>Charales</taxon>
        <taxon>Characeae</taxon>
        <taxon>Chara</taxon>
    </lineage>
</organism>
<feature type="domain" description="HAT C-terminal dimerisation" evidence="2">
    <location>
        <begin position="326"/>
        <end position="408"/>
    </location>
</feature>
<dbReference type="GO" id="GO:0046983">
    <property type="term" value="F:protein dimerization activity"/>
    <property type="evidence" value="ECO:0007669"/>
    <property type="project" value="InterPro"/>
</dbReference>
<feature type="compositionally biased region" description="Low complexity" evidence="1">
    <location>
        <begin position="798"/>
        <end position="826"/>
    </location>
</feature>
<feature type="region of interest" description="Disordered" evidence="1">
    <location>
        <begin position="432"/>
        <end position="569"/>
    </location>
</feature>
<dbReference type="AlphaFoldDB" id="A0A388LL74"/>
<sequence>MEAELRPPPVPGREVPTTVQAQSVAVPHSGGRTSQGLDLGELEAAVAADPSCQASSSTTDVRTGKKTHTSIRKWVENIAQKRLDKQWGKALFRAGVPFNFVRQEETKALHDLYMELGAQKAKAQMTKFDTLRTIVLDAIFDEVKQTVQPIVDNWDMSGCTLITDGCTDIKFRLVLNFIGGGEGGAVLMKVVDAVVKVMRPVSEMLRRMDMDGTTPSQLWRFGDMLCARLENIDGMTREQLQALFALVDDGCKMMRQPAHAAHFLLHPTRRDPRWLLDMDSPLVQNAIKFFLSQLGGDRWGYLQSHLDVWQSLWTFHCEPPKEQAMKEPMWDEFGKGDGSLTRKTASQWWAAYGGKHKKLQKIATRVTAMWSTATPAERNWSSLDLVQTKRRNNLSIESVEILVYIHWNMQLSVVRRGLKCGFLDMWGTCFDDPEPPSAKDPAVLPGPLEGTEEEDARQAKLRKAPKGRIPKGWDTDDTSDSESSDEELIWSGKGENGGRRSQPARDAKGKATMVEESDVDNDELGEEEEEEEEDPDDPDFKLHPPGLDDDSEPDMGDRTRSTPPIDTTHAKSLSNLSFVMPALCPSRADTLVNDDADRAAARSLTERDHSIVQQRIEQDNARRVAVPPPSRLNRATAATKTGVAAAATSIAAEAVAADALVEAPKARGSVALAAAAGLAAAAPDAHVQVSAAVPDAPVEVREAAGLTAPAAAGGVAAIVAGAAAAATGTAATARAAVAVAGTPIVTAAPPGVAAATKSATPASATGAEEQAEAKQLKKDQQQMPQLEERQMPRQGHDQQLPQLKEQQMPQQHQQAEQEDYQNWQQEQKQDLEQEKQQQQSEKHEELQLQQRQYTERTAEPARQ</sequence>
<proteinExistence type="predicted"/>
<feature type="region of interest" description="Disordered" evidence="1">
    <location>
        <begin position="757"/>
        <end position="863"/>
    </location>
</feature>
<evidence type="ECO:0000313" key="3">
    <source>
        <dbReference type="EMBL" id="GBG83086.1"/>
    </source>
</evidence>
<dbReference type="Gramene" id="GBG83086">
    <property type="protein sequence ID" value="GBG83086"/>
    <property type="gene ID" value="CBR_g36704"/>
</dbReference>
<dbReference type="Proteomes" id="UP000265515">
    <property type="component" value="Unassembled WGS sequence"/>
</dbReference>
<feature type="compositionally biased region" description="Basic and acidic residues" evidence="1">
    <location>
        <begin position="771"/>
        <end position="796"/>
    </location>
</feature>
<evidence type="ECO:0000256" key="1">
    <source>
        <dbReference type="SAM" id="MobiDB-lite"/>
    </source>
</evidence>
<feature type="compositionally biased region" description="Acidic residues" evidence="1">
    <location>
        <begin position="475"/>
        <end position="488"/>
    </location>
</feature>
<feature type="compositionally biased region" description="Acidic residues" evidence="1">
    <location>
        <begin position="515"/>
        <end position="537"/>
    </location>
</feature>
<gene>
    <name evidence="3" type="ORF">CBR_g36704</name>
</gene>
<feature type="compositionally biased region" description="Basic and acidic residues" evidence="1">
    <location>
        <begin position="827"/>
        <end position="846"/>
    </location>
</feature>
<dbReference type="SUPFAM" id="SSF53098">
    <property type="entry name" value="Ribonuclease H-like"/>
    <property type="match status" value="1"/>
</dbReference>